<feature type="compositionally biased region" description="Pro residues" evidence="1">
    <location>
        <begin position="37"/>
        <end position="51"/>
    </location>
</feature>
<organism evidence="3 4">
    <name type="scientific">Streptomyces muensis</name>
    <dbReference type="NCBI Taxonomy" id="1077944"/>
    <lineage>
        <taxon>Bacteria</taxon>
        <taxon>Bacillati</taxon>
        <taxon>Actinomycetota</taxon>
        <taxon>Actinomycetes</taxon>
        <taxon>Kitasatosporales</taxon>
        <taxon>Streptomycetaceae</taxon>
        <taxon>Streptomyces</taxon>
    </lineage>
</organism>
<keyword evidence="2" id="KW-0812">Transmembrane</keyword>
<gene>
    <name evidence="3" type="ORF">L0P92_09755</name>
</gene>
<feature type="region of interest" description="Disordered" evidence="1">
    <location>
        <begin position="1"/>
        <end position="56"/>
    </location>
</feature>
<feature type="transmembrane region" description="Helical" evidence="2">
    <location>
        <begin position="61"/>
        <end position="82"/>
    </location>
</feature>
<feature type="non-terminal residue" evidence="3">
    <location>
        <position position="1"/>
    </location>
</feature>
<evidence type="ECO:0000256" key="1">
    <source>
        <dbReference type="SAM" id="MobiDB-lite"/>
    </source>
</evidence>
<protein>
    <submittedName>
        <fullName evidence="3">Uncharacterized protein</fullName>
    </submittedName>
</protein>
<keyword evidence="4" id="KW-1185">Reference proteome</keyword>
<reference evidence="3" key="1">
    <citation type="submission" date="2022-01" db="EMBL/GenBank/DDBJ databases">
        <title>Draft Genome Sequences of Seven Type Strains of the Genus Streptomyces.</title>
        <authorList>
            <person name="Aziz S."/>
            <person name="Coretto E."/>
            <person name="Chronakova A."/>
            <person name="Sproer C."/>
            <person name="Huber K."/>
            <person name="Nouioui I."/>
            <person name="Gross H."/>
        </authorList>
    </citation>
    <scope>NUCLEOTIDE SEQUENCE</scope>
    <source>
        <strain evidence="3">DSM 103493</strain>
    </source>
</reference>
<dbReference type="Proteomes" id="UP001139384">
    <property type="component" value="Unassembled WGS sequence"/>
</dbReference>
<evidence type="ECO:0000313" key="3">
    <source>
        <dbReference type="EMBL" id="MCF1593852.1"/>
    </source>
</evidence>
<comment type="caution">
    <text evidence="3">The sequence shown here is derived from an EMBL/GenBank/DDBJ whole genome shotgun (WGS) entry which is preliminary data.</text>
</comment>
<keyword evidence="2" id="KW-0472">Membrane</keyword>
<dbReference type="EMBL" id="JAKEIP010000025">
    <property type="protein sequence ID" value="MCF1593852.1"/>
    <property type="molecule type" value="Genomic_DNA"/>
</dbReference>
<feature type="compositionally biased region" description="Polar residues" evidence="1">
    <location>
        <begin position="1"/>
        <end position="13"/>
    </location>
</feature>
<evidence type="ECO:0000256" key="2">
    <source>
        <dbReference type="SAM" id="Phobius"/>
    </source>
</evidence>
<proteinExistence type="predicted"/>
<sequence length="217" mass="23419">PRPTLTTRQTQLNDKAPQQPEPQPTISEPELVGTSLPPMPPAPPTAPPPLATPQGGRRKRAFIVGTAVAVLLTGGGIAWWSLAGDGDPMDHVEVSGGKLVTGDDDSYSDDEDCDDTDEFSYNDCDSYSDSDDATYEFVYKITNKGNEPANYSVIVNGFDEDGDFIGQTYIGATHLESGKTDADEGEFDEYVTLEDGHELSDIKSVKVAWVERMALAN</sequence>
<name>A0A9X1PUP2_STRM4</name>
<dbReference type="AlphaFoldDB" id="A0A9X1PUP2"/>
<accession>A0A9X1PUP2</accession>
<evidence type="ECO:0000313" key="4">
    <source>
        <dbReference type="Proteomes" id="UP001139384"/>
    </source>
</evidence>
<keyword evidence="2" id="KW-1133">Transmembrane helix</keyword>